<dbReference type="GeneID" id="77924901"/>
<feature type="domain" description="SF3 helicase" evidence="5">
    <location>
        <begin position="596"/>
        <end position="752"/>
    </location>
</feature>
<dbReference type="InterPro" id="IPR014015">
    <property type="entry name" value="Helicase_SF3_DNA-vir"/>
</dbReference>
<keyword evidence="2" id="KW-0378">Hydrolase</keyword>
<sequence>MSIRPYSDYSKKYREMGWLGTLPLPPREKNPPPTGFTGSGRPYPTDVQVRRWAKEQPDGNLALRLAEVPRERLKGRDDIPFIYAGNNVDGWELLGIDVDDYGDKHGRAELEALETELGPLPRTALSSARFDGWEEHRSAIRIFLVPQGFRFMGKAGPSIDIVQKRHRFMAAYPSYNPDAKSLYEWRFGATSDGLKDLELFEPEKPSYGLPDPGTDDVAILPESWFYHLSRGGQAETEDVISDLSDDELVDWMKTLRFEEPMCDQMRNGLERWLSRLDESASSHDKLVPAHYELVRLAAEGHAGLLEALNTFHPAWAAHANANSGRDPGEMMGEINRSIHGALDKTYPMLGKYHPEDKCAVDLSKFDTASWAVKFEDDRIAAGDYGGLGPVVGRMEILPAKPANEYGQHDDGNGQHFIDLYGGNVKFVDGRGSWVLWDGERWHQDQSDRLVSLAYRRVRMAQEDYAIATIAEGKDQDDKGLIAAGKSWLNWSKRSGNIAPIKAALESATRLYVNDGEQVAVPANIFDESKTLLGCANGVLELTDDPEVRPPRKEDYVTFNTHVPYIPWRQLANSEGETLDGYVLWCEYLDTFFPDKTLQRYIQKVMGHLIVGENPEKRIVFLYGPHDTGKSTMLGGLDGALGDYVDSAPDSLMRPKDLNPGLIKAVPLRVVHMSETDAATMDVATVKRLTGNDLVSAEAKYSNTIFTGRPQFTIVVAANNPPHIKNADEALEERLLVLPFMKTIEREARRYDRQDQITKHSGVAVLSWLVEGWKMYVKEGIEDQPPAVKKMQREVVAGLNPSQQFIAEMIEKAVDSEEGRRMLQRATAKAKEKGRFKPTVADMPKEWTPKASHVYELYKRWCIANGVDPVNHPELTKDLGLGRPQQRKLDGANVRCYPAMRLREMEAQGSGWRAK</sequence>
<dbReference type="SMART" id="SM00943">
    <property type="entry name" value="Prim-Pol"/>
    <property type="match status" value="1"/>
</dbReference>
<evidence type="ECO:0000259" key="5">
    <source>
        <dbReference type="PROSITE" id="PS51206"/>
    </source>
</evidence>
<gene>
    <name evidence="6" type="primary">107</name>
    <name evidence="6" type="ORF">SEA_ONYINYE_107</name>
</gene>
<dbReference type="Pfam" id="PF08706">
    <property type="entry name" value="D5_N"/>
    <property type="match status" value="1"/>
</dbReference>
<protein>
    <submittedName>
        <fullName evidence="6">DNA primase/polymerase</fullName>
    </submittedName>
</protein>
<dbReference type="SUPFAM" id="SSF52540">
    <property type="entry name" value="P-loop containing nucleoside triphosphate hydrolases"/>
    <property type="match status" value="1"/>
</dbReference>
<evidence type="ECO:0000313" key="6">
    <source>
        <dbReference type="EMBL" id="QHB37510.1"/>
    </source>
</evidence>
<dbReference type="InterPro" id="IPR015330">
    <property type="entry name" value="DNA_primase/pol_bifunc_N"/>
</dbReference>
<dbReference type="NCBIfam" id="TIGR01613">
    <property type="entry name" value="primase_Cterm"/>
    <property type="match status" value="1"/>
</dbReference>
<dbReference type="InterPro" id="IPR027417">
    <property type="entry name" value="P-loop_NTPase"/>
</dbReference>
<dbReference type="SMART" id="SM00885">
    <property type="entry name" value="D5_N"/>
    <property type="match status" value="1"/>
</dbReference>
<dbReference type="RefSeq" id="YP_010649356.1">
    <property type="nucleotide sequence ID" value="NC_070765.1"/>
</dbReference>
<proteinExistence type="predicted"/>
<evidence type="ECO:0000256" key="4">
    <source>
        <dbReference type="SAM" id="MobiDB-lite"/>
    </source>
</evidence>
<dbReference type="InterPro" id="IPR006500">
    <property type="entry name" value="Helicase_put_C_phage/plasmid"/>
</dbReference>
<keyword evidence="7" id="KW-1185">Reference proteome</keyword>
<dbReference type="Gene3D" id="3.40.50.300">
    <property type="entry name" value="P-loop containing nucleotide triphosphate hydrolases"/>
    <property type="match status" value="1"/>
</dbReference>
<dbReference type="EMBL" id="MN813687">
    <property type="protein sequence ID" value="QHB37510.1"/>
    <property type="molecule type" value="Genomic_DNA"/>
</dbReference>
<dbReference type="InterPro" id="IPR051620">
    <property type="entry name" value="ORF904-like_C"/>
</dbReference>
<dbReference type="Proteomes" id="UP000463915">
    <property type="component" value="Segment"/>
</dbReference>
<dbReference type="PANTHER" id="PTHR35372:SF2">
    <property type="entry name" value="SF3 HELICASE DOMAIN-CONTAINING PROTEIN"/>
    <property type="match status" value="1"/>
</dbReference>
<feature type="region of interest" description="Disordered" evidence="4">
    <location>
        <begin position="20"/>
        <end position="43"/>
    </location>
</feature>
<dbReference type="GO" id="GO:0016787">
    <property type="term" value="F:hydrolase activity"/>
    <property type="evidence" value="ECO:0007669"/>
    <property type="project" value="UniProtKB-KW"/>
</dbReference>
<evidence type="ECO:0000313" key="7">
    <source>
        <dbReference type="Proteomes" id="UP000463915"/>
    </source>
</evidence>
<accession>A0A6B9L7K5</accession>
<dbReference type="KEGG" id="vg:77924901"/>
<dbReference type="GO" id="GO:0005524">
    <property type="term" value="F:ATP binding"/>
    <property type="evidence" value="ECO:0007669"/>
    <property type="project" value="UniProtKB-KW"/>
</dbReference>
<evidence type="ECO:0000256" key="3">
    <source>
        <dbReference type="ARBA" id="ARBA00022840"/>
    </source>
</evidence>
<keyword evidence="3" id="KW-0067">ATP-binding</keyword>
<evidence type="ECO:0000256" key="1">
    <source>
        <dbReference type="ARBA" id="ARBA00022741"/>
    </source>
</evidence>
<dbReference type="PANTHER" id="PTHR35372">
    <property type="entry name" value="ATP BINDING PROTEIN-RELATED"/>
    <property type="match status" value="1"/>
</dbReference>
<dbReference type="InterPro" id="IPR014818">
    <property type="entry name" value="Phage/plasmid_primase_P4_C"/>
</dbReference>
<dbReference type="PROSITE" id="PS51206">
    <property type="entry name" value="SF3_HELICASE_1"/>
    <property type="match status" value="1"/>
</dbReference>
<reference evidence="6 7" key="1">
    <citation type="submission" date="2019-12" db="EMBL/GenBank/DDBJ databases">
        <authorList>
            <person name="Ayuk M.A."/>
            <person name="Robinson C.J."/>
            <person name="Anderson W.A."/>
            <person name="Ullah H."/>
            <person name="Gugssa A."/>
            <person name="Somiranjan G."/>
            <person name="Allen A."/>
            <person name="Lourds M.F."/>
            <person name="Quagraine B.K."/>
            <person name="Smith M."/>
            <person name="Moore M."/>
            <person name="Oliver J."/>
            <person name="Irabor E."/>
            <person name="Roy S.D."/>
            <person name="Bassey G."/>
            <person name="Louis B.N."/>
            <person name="Adu D."/>
            <person name="Akhimien C.E."/>
            <person name="Annor K."/>
            <person name="Archibald A."/>
            <person name="Ashagre K.C."/>
            <person name="Baity M.R."/>
            <person name="Barnes K.J."/>
            <person name="Barrios L.E."/>
            <person name="Black A.C."/>
            <person name="Bowen'Kauth M.S."/>
            <person name="Bowman K.N."/>
            <person name="Breaux D.L."/>
            <person name="Brooks J.A."/>
            <person name="Bwayili H.A."/>
            <person name="Caine T."/>
            <person name="Williams A.Y."/>
            <person name="Norris L.J."/>
            <person name="Nwozo E.O."/>
            <person name="Prosper P.L."/>
            <person name="Rankin N.A."/>
            <person name="Richardson K.M."/>
            <person name="Robinson D.M."/>
            <person name="Salters D.J."/>
            <person name="Savage M.A."/>
            <person name="Solomon S.M."/>
            <person name="Williams L.R."/>
            <person name="Curtis N."/>
            <person name="Garlena R.A."/>
            <person name="Russell D.A."/>
            <person name="Pope W.H."/>
            <person name="Jacobs-Sera D."/>
            <person name="Hatfull G.F."/>
        </authorList>
    </citation>
    <scope>NUCLEOTIDE SEQUENCE [LARGE SCALE GENOMIC DNA]</scope>
</reference>
<organism evidence="6 7">
    <name type="scientific">Mycobacterium phage Onyinye</name>
    <dbReference type="NCBI Taxonomy" id="2686235"/>
    <lineage>
        <taxon>Viruses</taxon>
        <taxon>Duplodnaviria</taxon>
        <taxon>Heunggongvirae</taxon>
        <taxon>Uroviricota</taxon>
        <taxon>Caudoviricetes</taxon>
        <taxon>Onyinyevirus</taxon>
        <taxon>Onyinyevirus onyinye</taxon>
    </lineage>
</organism>
<evidence type="ECO:0000256" key="2">
    <source>
        <dbReference type="ARBA" id="ARBA00022801"/>
    </source>
</evidence>
<keyword evidence="1" id="KW-0547">Nucleotide-binding</keyword>
<name>A0A6B9L7K5_9CAUD</name>